<gene>
    <name evidence="2" type="ORF">FO013_19485</name>
</gene>
<keyword evidence="3" id="KW-1185">Reference proteome</keyword>
<protein>
    <recommendedName>
        <fullName evidence="1">4Fe-4S Wbl-type domain-containing protein</fullName>
    </recommendedName>
</protein>
<evidence type="ECO:0000259" key="1">
    <source>
        <dbReference type="PROSITE" id="PS51674"/>
    </source>
</evidence>
<organism evidence="2 3">
    <name type="scientific">Brevibacterium aurantiacum</name>
    <dbReference type="NCBI Taxonomy" id="273384"/>
    <lineage>
        <taxon>Bacteria</taxon>
        <taxon>Bacillati</taxon>
        <taxon>Actinomycetota</taxon>
        <taxon>Actinomycetes</taxon>
        <taxon>Micrococcales</taxon>
        <taxon>Brevibacteriaceae</taxon>
        <taxon>Brevibacterium</taxon>
    </lineage>
</organism>
<dbReference type="EMBL" id="VLTK01000015">
    <property type="protein sequence ID" value="TSI12658.1"/>
    <property type="molecule type" value="Genomic_DNA"/>
</dbReference>
<evidence type="ECO:0000313" key="2">
    <source>
        <dbReference type="EMBL" id="TSI12658.1"/>
    </source>
</evidence>
<proteinExistence type="predicted"/>
<dbReference type="OrthoDB" id="5244115at2"/>
<dbReference type="InterPro" id="IPR034768">
    <property type="entry name" value="4FE4S_WBL"/>
</dbReference>
<evidence type="ECO:0000313" key="3">
    <source>
        <dbReference type="Proteomes" id="UP000316406"/>
    </source>
</evidence>
<name>A0A556C6M9_BREAU</name>
<reference evidence="2 3" key="1">
    <citation type="submission" date="2019-07" db="EMBL/GenBank/DDBJ databases">
        <title>Draft genome sequence of Brevibacterium aurantiacum XU54 isolated from Xinjiang China.</title>
        <authorList>
            <person name="Xu X."/>
        </authorList>
    </citation>
    <scope>NUCLEOTIDE SEQUENCE [LARGE SCALE GENOMIC DNA]</scope>
    <source>
        <strain evidence="2 3">XU54</strain>
    </source>
</reference>
<dbReference type="RefSeq" id="WP_143924222.1">
    <property type="nucleotide sequence ID" value="NZ_VLTK01000015.1"/>
</dbReference>
<comment type="caution">
    <text evidence="2">The sequence shown here is derived from an EMBL/GenBank/DDBJ whole genome shotgun (WGS) entry which is preliminary data.</text>
</comment>
<feature type="domain" description="4Fe-4S Wbl-type" evidence="1">
    <location>
        <begin position="17"/>
        <end position="84"/>
    </location>
</feature>
<dbReference type="PROSITE" id="PS51674">
    <property type="entry name" value="4FE4S_WBL"/>
    <property type="match status" value="1"/>
</dbReference>
<accession>A0A556C6M9</accession>
<sequence length="127" mass="14264">MSHLSESRYGGDWEGAVCAQIGAVVADEMFFATARDQVAQAIALCWECPLRAMCARTALDEEATTPVDMRFGVRGGLTPEQRSELRPHRICPDCGSPIITRAKHCEDDQASHELKYHRKYQRERRAA</sequence>
<dbReference type="Pfam" id="PF02467">
    <property type="entry name" value="Whib"/>
    <property type="match status" value="1"/>
</dbReference>
<dbReference type="AlphaFoldDB" id="A0A556C6M9"/>
<dbReference type="Proteomes" id="UP000316406">
    <property type="component" value="Unassembled WGS sequence"/>
</dbReference>